<proteinExistence type="predicted"/>
<accession>A0ABD4T8C6</accession>
<dbReference type="AlphaFoldDB" id="A0ABD4T8C6"/>
<gene>
    <name evidence="1" type="ORF">QQ91_0017220</name>
</gene>
<reference evidence="1 2" key="1">
    <citation type="journal article" date="2015" name="Genome Announc.">
        <title>Draft Genome Sequence of Filamentous Marine Cyanobacterium Lyngbya confervoides Strain BDU141951.</title>
        <authorList>
            <person name="Chandrababunaidu M.M."/>
            <person name="Sen D."/>
            <person name="Tripathy S."/>
        </authorList>
    </citation>
    <scope>NUCLEOTIDE SEQUENCE [LARGE SCALE GENOMIC DNA]</scope>
    <source>
        <strain evidence="1 2">BDU141951</strain>
    </source>
</reference>
<sequence>MEPFILGSYSHKKLFCELILQGDSPNPAPLNWPELDASAQERLAEMRFWPSLYKQKVHQAQTLASFSHSASGKLLQGAIAQIGQESQAQADFIRDLCQQYQLPSLAPPGPSPLRGEAGFKRSLYNANLELFLGSGLLGLLRQAQYLPTPLLELWASQLQIQARHVMFLANWLVFQTQVRQKPEYESFGAVAIWHQRRWLWELLQRTHRNEYDDTLPESPTQADRLLGQWTFSQILSACQHSYAVQFSAFDPRLVRPLLLPRLAQAYIRMVRFWPQKTDPSPES</sequence>
<dbReference type="RefSeq" id="WP_166276515.1">
    <property type="nucleotide sequence ID" value="NZ_JTHE03000100.1"/>
</dbReference>
<organism evidence="1 2">
    <name type="scientific">Lyngbya confervoides BDU141951</name>
    <dbReference type="NCBI Taxonomy" id="1574623"/>
    <lineage>
        <taxon>Bacteria</taxon>
        <taxon>Bacillati</taxon>
        <taxon>Cyanobacteriota</taxon>
        <taxon>Cyanophyceae</taxon>
        <taxon>Oscillatoriophycideae</taxon>
        <taxon>Oscillatoriales</taxon>
        <taxon>Microcoleaceae</taxon>
        <taxon>Lyngbya</taxon>
    </lineage>
</organism>
<dbReference type="Proteomes" id="UP000031561">
    <property type="component" value="Unassembled WGS sequence"/>
</dbReference>
<keyword evidence="2" id="KW-1185">Reference proteome</keyword>
<protein>
    <submittedName>
        <fullName evidence="1">Uncharacterized protein</fullName>
    </submittedName>
</protein>
<dbReference type="EMBL" id="JTHE03000100">
    <property type="protein sequence ID" value="MCM1984567.1"/>
    <property type="molecule type" value="Genomic_DNA"/>
</dbReference>
<evidence type="ECO:0000313" key="1">
    <source>
        <dbReference type="EMBL" id="MCM1984567.1"/>
    </source>
</evidence>
<name>A0ABD4T8C6_9CYAN</name>
<comment type="caution">
    <text evidence="1">The sequence shown here is derived from an EMBL/GenBank/DDBJ whole genome shotgun (WGS) entry which is preliminary data.</text>
</comment>
<evidence type="ECO:0000313" key="2">
    <source>
        <dbReference type="Proteomes" id="UP000031561"/>
    </source>
</evidence>